<evidence type="ECO:0000313" key="3">
    <source>
        <dbReference type="Proteomes" id="UP001189429"/>
    </source>
</evidence>
<reference evidence="2" key="1">
    <citation type="submission" date="2023-10" db="EMBL/GenBank/DDBJ databases">
        <authorList>
            <person name="Chen Y."/>
            <person name="Shah S."/>
            <person name="Dougan E. K."/>
            <person name="Thang M."/>
            <person name="Chan C."/>
        </authorList>
    </citation>
    <scope>NUCLEOTIDE SEQUENCE [LARGE SCALE GENOMIC DNA]</scope>
</reference>
<feature type="region of interest" description="Disordered" evidence="1">
    <location>
        <begin position="342"/>
        <end position="371"/>
    </location>
</feature>
<feature type="region of interest" description="Disordered" evidence="1">
    <location>
        <begin position="176"/>
        <end position="195"/>
    </location>
</feature>
<feature type="non-terminal residue" evidence="2">
    <location>
        <position position="1"/>
    </location>
</feature>
<gene>
    <name evidence="2" type="ORF">PCOR1329_LOCUS60450</name>
</gene>
<keyword evidence="3" id="KW-1185">Reference proteome</keyword>
<organism evidence="2 3">
    <name type="scientific">Prorocentrum cordatum</name>
    <dbReference type="NCBI Taxonomy" id="2364126"/>
    <lineage>
        <taxon>Eukaryota</taxon>
        <taxon>Sar</taxon>
        <taxon>Alveolata</taxon>
        <taxon>Dinophyceae</taxon>
        <taxon>Prorocentrales</taxon>
        <taxon>Prorocentraceae</taxon>
        <taxon>Prorocentrum</taxon>
    </lineage>
</organism>
<protein>
    <submittedName>
        <fullName evidence="2">Uncharacterized protein</fullName>
    </submittedName>
</protein>
<feature type="compositionally biased region" description="Low complexity" evidence="1">
    <location>
        <begin position="178"/>
        <end position="188"/>
    </location>
</feature>
<sequence length="371" mass="40417">GPSGVRPMPNVGYPLLGARRLYKFRDRPSHEQIMTLSKGCLDVETARGQKQEQWPRYVIGDDGHRTELSAFVRAARADLAPMADASPPSGTIWVLMEPAGGRAIGGEVHMTPTDVIIGSDGLKFMGSEVSRVRRVGVGSAPALAIEQIARLRRAIDVLKPQVDRSVEKGVKDQLGLNTGETVGETGSGEARRATSSVDDVRNLSVDFDGHGERFKDWRSVVSEITAMYKSGGDPMRWPAEWSREHRIERTDRIYHELEVLCHALLLAGACDQVNLGGLRSLERLARRIQVTADAHSVPGAPANWRMARYLTGAMGPGDVVAPELRSFGAKRAKEDTEFLNARVRGLTAAERPKSEKGDGKGDKKGPKGPTK</sequence>
<evidence type="ECO:0000256" key="1">
    <source>
        <dbReference type="SAM" id="MobiDB-lite"/>
    </source>
</evidence>
<feature type="compositionally biased region" description="Basic and acidic residues" evidence="1">
    <location>
        <begin position="350"/>
        <end position="365"/>
    </location>
</feature>
<dbReference type="EMBL" id="CAUYUJ010017571">
    <property type="protein sequence ID" value="CAK0875901.1"/>
    <property type="molecule type" value="Genomic_DNA"/>
</dbReference>
<accession>A0ABN9VR02</accession>
<feature type="non-terminal residue" evidence="2">
    <location>
        <position position="371"/>
    </location>
</feature>
<dbReference type="Proteomes" id="UP001189429">
    <property type="component" value="Unassembled WGS sequence"/>
</dbReference>
<evidence type="ECO:0000313" key="2">
    <source>
        <dbReference type="EMBL" id="CAK0875901.1"/>
    </source>
</evidence>
<name>A0ABN9VR02_9DINO</name>
<comment type="caution">
    <text evidence="2">The sequence shown here is derived from an EMBL/GenBank/DDBJ whole genome shotgun (WGS) entry which is preliminary data.</text>
</comment>
<proteinExistence type="predicted"/>